<evidence type="ECO:0000313" key="2">
    <source>
        <dbReference type="Proteomes" id="UP000199045"/>
    </source>
</evidence>
<proteinExistence type="predicted"/>
<protein>
    <submittedName>
        <fullName evidence="1">Uncharacterized protein</fullName>
    </submittedName>
</protein>
<accession>A0A1G7ZC71</accession>
<dbReference type="InterPro" id="IPR045538">
    <property type="entry name" value="CIS_TMP"/>
</dbReference>
<sequence>MGKGEHIIRKWTFDVQYTDKDNARTLQDKFSSLFNLHLSAAAETVIDRVLSPAESVWISALEIDLGTLPYTNFEQDILRLLPEALEKALRERIAKVDQQQATGEGGLHFHTEEDRYYAIVAHYLRTGSMPWWILPEEGGELETMLLTLIADNPARFASFITNIAQQDYILKRIAWHFSRNVVQQIITSLEEAQATFILGYITGVITLHNRQPLVQNAQSEFERAVWLFVLTYLVTDNSGQFNRKQFIRRNLERLARHFNVDYFHLLYIFRKAIDTYRQYIPSDSFVTFIQVLYEESEAAGLHSQGGQSLVVMPHDAYENVVAPRLLPLPGGIHTDLPLPLLWINYDTIINKEDREEVWEQAVVLFRAFITGQPLPIWFSRLQTGRQDVLLKQAVILLFRKRPLVLASMWEHPVHKLQARLEVHRLFDRPVTPLEENIRKQLQVYVEQDALQFLQQALPHTFIQHRDSFREIWLQYQQRSHTERLAFYRNVLAPVAVLQQVALHTTEDDFWHMMRDALPLLWGNHTITALKEWQGLMETLLTDNLERERIRLLFRRFNLLWLSGKIQVNNSDDYINHLARYIGSYDETTMHKLLKAIVSFDMGSVSSFTQIRAAVPVLQQATAAMLKTSTTQAVTTPEEQQALVPARRQQEITEPVVPEERPYESLFGRKQPIAGSPEQAVTVKNAGLVLLHPFFHTYFSRLELLSGGKFVNEMARHRAVRLLQLLVDGGAEQEEHALLLNKVICNMPWEEPLLPDIVLTDAEKELARSLIGAAIQQWPKMHNSSIDGFRASFLQREGRLWHTEEGWFLYVEKRSYDIILQTLPWSYGMMRFAWLPKMLYTEWTIT</sequence>
<dbReference type="AlphaFoldDB" id="A0A1G7ZC71"/>
<dbReference type="OrthoDB" id="1488184at2"/>
<dbReference type="RefSeq" id="WP_089836487.1">
    <property type="nucleotide sequence ID" value="NZ_FNBN01000008.1"/>
</dbReference>
<dbReference type="STRING" id="104663.SAMN04488121_108212"/>
<dbReference type="Proteomes" id="UP000199045">
    <property type="component" value="Unassembled WGS sequence"/>
</dbReference>
<evidence type="ECO:0000313" key="1">
    <source>
        <dbReference type="EMBL" id="SDH06177.1"/>
    </source>
</evidence>
<reference evidence="1 2" key="1">
    <citation type="submission" date="2016-10" db="EMBL/GenBank/DDBJ databases">
        <authorList>
            <person name="de Groot N.N."/>
        </authorList>
    </citation>
    <scope>NUCLEOTIDE SEQUENCE [LARGE SCALE GENOMIC DNA]</scope>
    <source>
        <strain evidence="1 2">DSM 527</strain>
    </source>
</reference>
<name>A0A1G7ZC71_CHIFI</name>
<gene>
    <name evidence="1" type="ORF">SAMN04488121_108212</name>
</gene>
<dbReference type="EMBL" id="FNBN01000008">
    <property type="protein sequence ID" value="SDH06177.1"/>
    <property type="molecule type" value="Genomic_DNA"/>
</dbReference>
<organism evidence="1 2">
    <name type="scientific">Chitinophaga filiformis</name>
    <name type="common">Myxococcus filiformis</name>
    <name type="synonym">Flexibacter filiformis</name>
    <dbReference type="NCBI Taxonomy" id="104663"/>
    <lineage>
        <taxon>Bacteria</taxon>
        <taxon>Pseudomonadati</taxon>
        <taxon>Bacteroidota</taxon>
        <taxon>Chitinophagia</taxon>
        <taxon>Chitinophagales</taxon>
        <taxon>Chitinophagaceae</taxon>
        <taxon>Chitinophaga</taxon>
    </lineage>
</organism>
<dbReference type="Pfam" id="PF19268">
    <property type="entry name" value="CIS_TMP"/>
    <property type="match status" value="2"/>
</dbReference>